<evidence type="ECO:0000313" key="2">
    <source>
        <dbReference type="EMBL" id="ADV64541.1"/>
    </source>
</evidence>
<evidence type="ECO:0000256" key="1">
    <source>
        <dbReference type="ARBA" id="ARBA00006007"/>
    </source>
</evidence>
<dbReference type="Gene3D" id="3.20.20.70">
    <property type="entry name" value="Aldolase class I"/>
    <property type="match status" value="1"/>
</dbReference>
<dbReference type="InterPro" id="IPR013785">
    <property type="entry name" value="Aldolase_TIM"/>
</dbReference>
<dbReference type="RefSeq" id="WP_013561763.1">
    <property type="nucleotide sequence ID" value="NC_014961.1"/>
</dbReference>
<dbReference type="GeneID" id="10152913"/>
<dbReference type="eggNOG" id="arCOG01982">
    <property type="taxonomic scope" value="Archaea"/>
</dbReference>
<protein>
    <submittedName>
        <fullName evidence="2">Photosystem I assembly BtpA</fullName>
    </submittedName>
</protein>
<dbReference type="STRING" id="765177.Desmu_0222"/>
<dbReference type="InterPro" id="IPR011060">
    <property type="entry name" value="RibuloseP-bd_barrel"/>
</dbReference>
<dbReference type="PIRSF" id="PIRSF005956">
    <property type="entry name" value="BtpA"/>
    <property type="match status" value="1"/>
</dbReference>
<name>E8R7P6_DESM0</name>
<dbReference type="OrthoDB" id="38543at2157"/>
<dbReference type="AlphaFoldDB" id="E8R7P6"/>
<dbReference type="HOGENOM" id="CLU_075239_1_0_2"/>
<dbReference type="Pfam" id="PF03437">
    <property type="entry name" value="BtpA"/>
    <property type="match status" value="1"/>
</dbReference>
<dbReference type="EMBL" id="CP002363">
    <property type="protein sequence ID" value="ADV64541.1"/>
    <property type="molecule type" value="Genomic_DNA"/>
</dbReference>
<dbReference type="Proteomes" id="UP000001068">
    <property type="component" value="Chromosome"/>
</dbReference>
<dbReference type="InterPro" id="IPR005137">
    <property type="entry name" value="BtpA"/>
</dbReference>
<keyword evidence="3" id="KW-1185">Reference proteome</keyword>
<accession>E8R7P6</accession>
<organism evidence="2 3">
    <name type="scientific">Desulfurococcus mucosus (strain ATCC 35584 / DSM 2162 / JCM 9187 / O7/1)</name>
    <dbReference type="NCBI Taxonomy" id="765177"/>
    <lineage>
        <taxon>Archaea</taxon>
        <taxon>Thermoproteota</taxon>
        <taxon>Thermoprotei</taxon>
        <taxon>Desulfurococcales</taxon>
        <taxon>Desulfurococcaceae</taxon>
        <taxon>Desulfurococcus</taxon>
    </lineage>
</organism>
<gene>
    <name evidence="2" type="ordered locus">Desmu_0222</name>
</gene>
<evidence type="ECO:0000313" key="3">
    <source>
        <dbReference type="Proteomes" id="UP000001068"/>
    </source>
</evidence>
<dbReference type="SUPFAM" id="SSF51366">
    <property type="entry name" value="Ribulose-phoshate binding barrel"/>
    <property type="match status" value="1"/>
</dbReference>
<dbReference type="PANTHER" id="PTHR21381:SF3">
    <property type="entry name" value="SGC REGION PROTEIN SGCQ-RELATED"/>
    <property type="match status" value="1"/>
</dbReference>
<reference evidence="3" key="1">
    <citation type="submission" date="2010-11" db="EMBL/GenBank/DDBJ databases">
        <title>The complete genome of Desulfurococcus mucosus DSM 2162.</title>
        <authorList>
            <consortium name="US DOE Joint Genome Institute (JGI-PGF)"/>
            <person name="Lucas S."/>
            <person name="Copeland A."/>
            <person name="Lapidus A."/>
            <person name="Bruce D."/>
            <person name="Goodwin L."/>
            <person name="Pitluck S."/>
            <person name="Kyrpides N."/>
            <person name="Mavromatis K."/>
            <person name="Pagani I."/>
            <person name="Ivanova N."/>
            <person name="Ovchinnikova G."/>
            <person name="Chertkov O."/>
            <person name="Held B."/>
            <person name="Brettin T."/>
            <person name="Detter J.C."/>
            <person name="Tapia R."/>
            <person name="Han C."/>
            <person name="Land M."/>
            <person name="Hauser L."/>
            <person name="Markowitz V."/>
            <person name="Cheng J.-F."/>
            <person name="Hugenholtz P."/>
            <person name="Woyke T."/>
            <person name="Wu D."/>
            <person name="Wirth R."/>
            <person name="Bilek Y."/>
            <person name="Hader T."/>
            <person name="Klenk H.-P."/>
            <person name="Eisen J.A."/>
        </authorList>
    </citation>
    <scope>NUCLEOTIDE SEQUENCE [LARGE SCALE GENOMIC DNA]</scope>
    <source>
        <strain evidence="3">ATCC 35584 / DSM 2162 / JCM 9187 / O7/1</strain>
    </source>
</reference>
<proteinExistence type="inferred from homology"/>
<sequence precursor="true">MLFTSKFVIGVIHLPRLPSTLYRAEGLEQVVERAVSEAMTLEELGFSGVLVENYGDYPYEKRVLDPLTISAMSIVVREVVKSVSIPVGLNLLRNSGREAYAIAIATGARFIRVNALTETLVTDSGILEPEAPLLRVLRANYPGISVFGDVMCKHGVSLNTVLYAGTREDAVRVAVEDLVERGGADYVVVTGARTGEAPGLDMVSLVKRYSSRPVVIGSGSNPGNLGALLSVADGVIVGSYIRVGGRAGNPLDPARARAYISAFKSATG</sequence>
<reference evidence="2 3" key="2">
    <citation type="journal article" date="2011" name="Stand. Genomic Sci.">
        <title>Complete genome sequence of Desulfurococcus mucosus type strain (O7/1).</title>
        <authorList>
            <person name="Wirth R."/>
            <person name="Chertkov O."/>
            <person name="Held B."/>
            <person name="Lapidus A."/>
            <person name="Nolan M."/>
            <person name="Lucas S."/>
            <person name="Hammon N."/>
            <person name="Deshpande S."/>
            <person name="Cheng J.F."/>
            <person name="Tapia R."/>
            <person name="Han C."/>
            <person name="Goodwin L."/>
            <person name="Pitluck S."/>
            <person name="Liolios K."/>
            <person name="Ioanna P."/>
            <person name="Ivanova N."/>
            <person name="Mavromatis K."/>
            <person name="Mikhailova N."/>
            <person name="Pati A."/>
            <person name="Chen A."/>
            <person name="Palaniappan K."/>
            <person name="Land M."/>
            <person name="Hauser L."/>
            <person name="Chang Y.J."/>
            <person name="Jeffries C.D."/>
            <person name="Bilek Y."/>
            <person name="Hader T."/>
            <person name="Rohde M."/>
            <person name="Spring S."/>
            <person name="Sikorski J."/>
            <person name="Goker M."/>
            <person name="Woyke T."/>
            <person name="Bristow J."/>
            <person name="Eisen J.A."/>
            <person name="Markowitz V."/>
            <person name="Hugenholtz P."/>
            <person name="Kyrpides N.C."/>
            <person name="Klenk H.P."/>
        </authorList>
    </citation>
    <scope>NUCLEOTIDE SEQUENCE [LARGE SCALE GENOMIC DNA]</scope>
    <source>
        <strain evidence="3">ATCC 35584 / DSM 2162 / JCM 9187 / O7/1</strain>
    </source>
</reference>
<dbReference type="NCBIfam" id="TIGR00259">
    <property type="entry name" value="thylakoid_BtpA"/>
    <property type="match status" value="1"/>
</dbReference>
<dbReference type="KEGG" id="dmu:Desmu_0222"/>
<comment type="similarity">
    <text evidence="1">Belongs to the BtpA family.</text>
</comment>
<dbReference type="PANTHER" id="PTHR21381">
    <property type="entry name" value="ZGC:162297"/>
    <property type="match status" value="1"/>
</dbReference>